<comment type="caution">
    <text evidence="10">The sequence shown here is derived from an EMBL/GenBank/DDBJ whole genome shotgun (WGS) entry which is preliminary data.</text>
</comment>
<dbReference type="InterPro" id="IPR001247">
    <property type="entry name" value="ExoRNase_PH_dom1"/>
</dbReference>
<dbReference type="EMBL" id="LBWQ01000009">
    <property type="protein sequence ID" value="KKR13836.1"/>
    <property type="molecule type" value="Genomic_DNA"/>
</dbReference>
<comment type="similarity">
    <text evidence="1">Belongs to the polyribonucleotide nucleotidyltransferase family.</text>
</comment>
<dbReference type="GO" id="GO:0006402">
    <property type="term" value="P:mRNA catabolic process"/>
    <property type="evidence" value="ECO:0007669"/>
    <property type="project" value="UniProtKB-UniRule"/>
</dbReference>
<dbReference type="GO" id="GO:0005829">
    <property type="term" value="C:cytosol"/>
    <property type="evidence" value="ECO:0007669"/>
    <property type="project" value="TreeGrafter"/>
</dbReference>
<evidence type="ECO:0000256" key="1">
    <source>
        <dbReference type="ARBA" id="ARBA00007404"/>
    </source>
</evidence>
<dbReference type="CDD" id="cd11364">
    <property type="entry name" value="RNase_PH_PNPase_2"/>
    <property type="match status" value="1"/>
</dbReference>
<dbReference type="GO" id="GO:0003723">
    <property type="term" value="F:RNA binding"/>
    <property type="evidence" value="ECO:0007669"/>
    <property type="project" value="UniProtKB-UniRule"/>
</dbReference>
<dbReference type="PROSITE" id="PS50084">
    <property type="entry name" value="KH_TYPE_1"/>
    <property type="match status" value="1"/>
</dbReference>
<gene>
    <name evidence="10" type="ORF">UT40_C0009G0001</name>
</gene>
<dbReference type="InterPro" id="IPR004087">
    <property type="entry name" value="KH_dom"/>
</dbReference>
<dbReference type="SUPFAM" id="SSF55666">
    <property type="entry name" value="Ribonuclease PH domain 2-like"/>
    <property type="match status" value="2"/>
</dbReference>
<dbReference type="InterPro" id="IPR012340">
    <property type="entry name" value="NA-bd_OB-fold"/>
</dbReference>
<evidence type="ECO:0000256" key="6">
    <source>
        <dbReference type="NCBIfam" id="TIGR03591"/>
    </source>
</evidence>
<evidence type="ECO:0000256" key="8">
    <source>
        <dbReference type="SAM" id="MobiDB-lite"/>
    </source>
</evidence>
<dbReference type="InterPro" id="IPR036612">
    <property type="entry name" value="KH_dom_type_1_sf"/>
</dbReference>
<proteinExistence type="inferred from homology"/>
<dbReference type="Gene3D" id="3.30.230.70">
    <property type="entry name" value="GHMP Kinase, N-terminal domain"/>
    <property type="match status" value="2"/>
</dbReference>
<keyword evidence="4" id="KW-0548">Nucleotidyltransferase</keyword>
<dbReference type="SUPFAM" id="SSF50249">
    <property type="entry name" value="Nucleic acid-binding proteins"/>
    <property type="match status" value="1"/>
</dbReference>
<dbReference type="CDD" id="cd02393">
    <property type="entry name" value="KH-I_PNPase"/>
    <property type="match status" value="1"/>
</dbReference>
<name>A0A0G0NLZ5_9BACT</name>
<dbReference type="GO" id="GO:0000175">
    <property type="term" value="F:3'-5'-RNA exonuclease activity"/>
    <property type="evidence" value="ECO:0007669"/>
    <property type="project" value="TreeGrafter"/>
</dbReference>
<dbReference type="NCBIfam" id="NF008805">
    <property type="entry name" value="PRK11824.1"/>
    <property type="match status" value="1"/>
</dbReference>
<feature type="domain" description="S1 motif" evidence="9">
    <location>
        <begin position="536"/>
        <end position="604"/>
    </location>
</feature>
<dbReference type="InterPro" id="IPR020568">
    <property type="entry name" value="Ribosomal_Su5_D2-typ_SF"/>
</dbReference>
<feature type="region of interest" description="Disordered" evidence="8">
    <location>
        <begin position="607"/>
        <end position="644"/>
    </location>
</feature>
<evidence type="ECO:0000256" key="4">
    <source>
        <dbReference type="ARBA" id="ARBA00022695"/>
    </source>
</evidence>
<dbReference type="InterPro" id="IPR036345">
    <property type="entry name" value="ExoRNase_PH_dom2_sf"/>
</dbReference>
<dbReference type="PATRIC" id="fig|1618551.3.peg.467"/>
<dbReference type="Pfam" id="PF01138">
    <property type="entry name" value="RNase_PH"/>
    <property type="match status" value="2"/>
</dbReference>
<dbReference type="GO" id="GO:0004654">
    <property type="term" value="F:polyribonucleotide nucleotidyltransferase activity"/>
    <property type="evidence" value="ECO:0007669"/>
    <property type="project" value="UniProtKB-UniRule"/>
</dbReference>
<evidence type="ECO:0000256" key="7">
    <source>
        <dbReference type="PROSITE-ProRule" id="PRU00117"/>
    </source>
</evidence>
<dbReference type="NCBIfam" id="TIGR03591">
    <property type="entry name" value="polynuc_phos"/>
    <property type="match status" value="1"/>
</dbReference>
<dbReference type="PANTHER" id="PTHR11252:SF0">
    <property type="entry name" value="POLYRIBONUCLEOTIDE NUCLEOTIDYLTRANSFERASE 1, MITOCHONDRIAL"/>
    <property type="match status" value="1"/>
</dbReference>
<feature type="non-terminal residue" evidence="10">
    <location>
        <position position="1"/>
    </location>
</feature>
<dbReference type="InterPro" id="IPR012162">
    <property type="entry name" value="PNPase"/>
</dbReference>
<sequence length="644" mass="70092">EEKFYAAGKIGGGRFMKREGRPSDEAVLSGRIIDRTIRPLFDDYIRNEIQVVATVLSIDEDNDPDVCAVIAASLALGTSDIPWNGPVSSVRLGLKTGEEKDFIINPFYADRNQAYFDLLVCGCDGKINMIESEAKQIAEDRLASAFTTASEVIEKIQAWQKEIIQDVGKTKKIIAKPILKSAYDLRDEWLALAEEKFPGQAGKNQLIGIFEEAVNDLLHKKGIEEGKRPDGRAFDEVRNISTQAGGLSKIVHGSGIFYRGQTHVLTVLTLGGPKDSLMIDGMETAEDKFFMHHYNFPPFSVGETGRMGGVNRRSVGHGALAEKSLRGIIPDRDVFPYTIRLVSEVMSSNGSSSMGSVCGSTLALMDGGVPIKAPVAGIAMGLLMDDKGAYKILTDIQGPEDHYGDMDFKVAGTAEGVTGIQLDIKVGGIPTKILIEAMTDAKKARLHILEKIKEAIATPRPEIAPSAPKITKISISPEKIGSVIGPGGKNIQKICADTNTQIEIEDDGTVYITGKIDGVNEAREIVEDIAREYKVGDRFEGEVTRMLDFGAFVKIGRDTEGLIHISELAPFRVDRVTDVVQIGDQVPVVVKEVDEKGRVNLSLKMADPDYATRKGAKPSTNPPLSGNGGPRRDGPRPHYDRPRY</sequence>
<dbReference type="AlphaFoldDB" id="A0A0G0NLZ5"/>
<accession>A0A0G0NLZ5</accession>
<dbReference type="EC" id="2.7.7.8" evidence="2 6"/>
<dbReference type="SUPFAM" id="SSF54211">
    <property type="entry name" value="Ribosomal protein S5 domain 2-like"/>
    <property type="match status" value="2"/>
</dbReference>
<evidence type="ECO:0000256" key="2">
    <source>
        <dbReference type="ARBA" id="ARBA00012416"/>
    </source>
</evidence>
<dbReference type="PANTHER" id="PTHR11252">
    <property type="entry name" value="POLYRIBONUCLEOTIDE NUCLEOTIDYLTRANSFERASE"/>
    <property type="match status" value="1"/>
</dbReference>
<dbReference type="Gene3D" id="3.30.1370.10">
    <property type="entry name" value="K Homology domain, type 1"/>
    <property type="match status" value="1"/>
</dbReference>
<dbReference type="Pfam" id="PF00575">
    <property type="entry name" value="S1"/>
    <property type="match status" value="1"/>
</dbReference>
<evidence type="ECO:0000313" key="11">
    <source>
        <dbReference type="Proteomes" id="UP000034690"/>
    </source>
</evidence>
<dbReference type="Pfam" id="PF00013">
    <property type="entry name" value="KH_1"/>
    <property type="match status" value="1"/>
</dbReference>
<dbReference type="Gene3D" id="2.40.50.140">
    <property type="entry name" value="Nucleic acid-binding proteins"/>
    <property type="match status" value="1"/>
</dbReference>
<evidence type="ECO:0000313" key="10">
    <source>
        <dbReference type="EMBL" id="KKR13836.1"/>
    </source>
</evidence>
<dbReference type="InterPro" id="IPR004088">
    <property type="entry name" value="KH_dom_type_1"/>
</dbReference>
<evidence type="ECO:0000256" key="5">
    <source>
        <dbReference type="ARBA" id="ARBA00022884"/>
    </source>
</evidence>
<reference evidence="10 11" key="1">
    <citation type="journal article" date="2015" name="Nature">
        <title>rRNA introns, odd ribosomes, and small enigmatic genomes across a large radiation of phyla.</title>
        <authorList>
            <person name="Brown C.T."/>
            <person name="Hug L.A."/>
            <person name="Thomas B.C."/>
            <person name="Sharon I."/>
            <person name="Castelle C.J."/>
            <person name="Singh A."/>
            <person name="Wilkins M.J."/>
            <person name="Williams K.H."/>
            <person name="Banfield J.F."/>
        </authorList>
    </citation>
    <scope>NUCLEOTIDE SEQUENCE [LARGE SCALE GENOMIC DNA]</scope>
</reference>
<dbReference type="SUPFAM" id="SSF54791">
    <property type="entry name" value="Eukaryotic type KH-domain (KH-domain type I)"/>
    <property type="match status" value="1"/>
</dbReference>
<dbReference type="FunFam" id="3.30.1370.10:FF:000001">
    <property type="entry name" value="Polyribonucleotide nucleotidyltransferase"/>
    <property type="match status" value="1"/>
</dbReference>
<keyword evidence="3 10" id="KW-0808">Transferase</keyword>
<keyword evidence="5 7" id="KW-0694">RNA-binding</keyword>
<dbReference type="InterPro" id="IPR027408">
    <property type="entry name" value="PNPase/RNase_PH_dom_sf"/>
</dbReference>
<dbReference type="InterPro" id="IPR003029">
    <property type="entry name" value="S1_domain"/>
</dbReference>
<dbReference type="SMART" id="SM00316">
    <property type="entry name" value="S1"/>
    <property type="match status" value="1"/>
</dbReference>
<dbReference type="PIRSF" id="PIRSF005499">
    <property type="entry name" value="PNPase"/>
    <property type="match status" value="1"/>
</dbReference>
<dbReference type="SMART" id="SM00322">
    <property type="entry name" value="KH"/>
    <property type="match status" value="1"/>
</dbReference>
<dbReference type="Proteomes" id="UP000034690">
    <property type="component" value="Unassembled WGS sequence"/>
</dbReference>
<feature type="compositionally biased region" description="Basic and acidic residues" evidence="8">
    <location>
        <begin position="630"/>
        <end position="644"/>
    </location>
</feature>
<organism evidence="10 11">
    <name type="scientific">Candidatus Woesebacteria bacterium GW2011_GWA1_39_21b</name>
    <dbReference type="NCBI Taxonomy" id="1618551"/>
    <lineage>
        <taxon>Bacteria</taxon>
        <taxon>Candidatus Woeseibacteriota</taxon>
    </lineage>
</organism>
<dbReference type="PROSITE" id="PS50126">
    <property type="entry name" value="S1"/>
    <property type="match status" value="1"/>
</dbReference>
<evidence type="ECO:0000259" key="9">
    <source>
        <dbReference type="PROSITE" id="PS50126"/>
    </source>
</evidence>
<protein>
    <recommendedName>
        <fullName evidence="2 6">Polyribonucleotide nucleotidyltransferase</fullName>
        <ecNumber evidence="2 6">2.7.7.8</ecNumber>
    </recommendedName>
</protein>
<evidence type="ECO:0000256" key="3">
    <source>
        <dbReference type="ARBA" id="ARBA00022679"/>
    </source>
</evidence>